<dbReference type="InterPro" id="IPR036291">
    <property type="entry name" value="NAD(P)-bd_dom_sf"/>
</dbReference>
<reference evidence="3 6" key="2">
    <citation type="submission" date="2020-08" db="EMBL/GenBank/DDBJ databases">
        <title>Genome public.</title>
        <authorList>
            <person name="Liu C."/>
            <person name="Sun Q."/>
        </authorList>
    </citation>
    <scope>NUCLEOTIDE SEQUENCE [LARGE SCALE GENOMIC DNA]</scope>
    <source>
        <strain evidence="3 6">426_9</strain>
    </source>
</reference>
<accession>A0A3D8HG02</accession>
<dbReference type="RefSeq" id="WP_115499258.1">
    <property type="nucleotide sequence ID" value="NZ_JACRTI010000015.1"/>
</dbReference>
<proteinExistence type="predicted"/>
<dbReference type="InterPro" id="IPR051450">
    <property type="entry name" value="Gfo/Idh/MocA_Oxidoreductases"/>
</dbReference>
<dbReference type="SUPFAM" id="SSF51735">
    <property type="entry name" value="NAD(P)-binding Rossmann-fold domains"/>
    <property type="match status" value="1"/>
</dbReference>
<evidence type="ECO:0000313" key="6">
    <source>
        <dbReference type="Proteomes" id="UP000629596"/>
    </source>
</evidence>
<dbReference type="Proteomes" id="UP000256321">
    <property type="component" value="Unassembled WGS sequence"/>
</dbReference>
<feature type="domain" description="Gfo/Idh/MocA-like oxidoreductase N-terminal" evidence="1">
    <location>
        <begin position="26"/>
        <end position="141"/>
    </location>
</feature>
<evidence type="ECO:0000313" key="5">
    <source>
        <dbReference type="Proteomes" id="UP000256321"/>
    </source>
</evidence>
<organism evidence="4 5">
    <name type="scientific">Parabacteroides acidifaciens</name>
    <dbReference type="NCBI Taxonomy" id="2290935"/>
    <lineage>
        <taxon>Bacteria</taxon>
        <taxon>Pseudomonadati</taxon>
        <taxon>Bacteroidota</taxon>
        <taxon>Bacteroidia</taxon>
        <taxon>Bacteroidales</taxon>
        <taxon>Tannerellaceae</taxon>
        <taxon>Parabacteroides</taxon>
    </lineage>
</organism>
<dbReference type="EMBL" id="QREV01000015">
    <property type="protein sequence ID" value="RDU49592.1"/>
    <property type="molecule type" value="Genomic_DNA"/>
</dbReference>
<dbReference type="EMBL" id="JACRTI010000015">
    <property type="protein sequence ID" value="MBC8601759.1"/>
    <property type="molecule type" value="Genomic_DNA"/>
</dbReference>
<dbReference type="SUPFAM" id="SSF55347">
    <property type="entry name" value="Glyceraldehyde-3-phosphate dehydrogenase-like, C-terminal domain"/>
    <property type="match status" value="1"/>
</dbReference>
<evidence type="ECO:0000259" key="2">
    <source>
        <dbReference type="Pfam" id="PF22725"/>
    </source>
</evidence>
<dbReference type="Gene3D" id="3.30.360.10">
    <property type="entry name" value="Dihydrodipicolinate Reductase, domain 2"/>
    <property type="match status" value="1"/>
</dbReference>
<keyword evidence="6" id="KW-1185">Reference proteome</keyword>
<dbReference type="Proteomes" id="UP000629596">
    <property type="component" value="Unassembled WGS sequence"/>
</dbReference>
<dbReference type="PANTHER" id="PTHR43377">
    <property type="entry name" value="BILIVERDIN REDUCTASE A"/>
    <property type="match status" value="1"/>
</dbReference>
<protein>
    <submittedName>
        <fullName evidence="4">Gfo/Idh/MocA family oxidoreductase</fullName>
    </submittedName>
</protein>
<evidence type="ECO:0000259" key="1">
    <source>
        <dbReference type="Pfam" id="PF01408"/>
    </source>
</evidence>
<dbReference type="InterPro" id="IPR000683">
    <property type="entry name" value="Gfo/Idh/MocA-like_OxRdtase_N"/>
</dbReference>
<dbReference type="GO" id="GO:0000166">
    <property type="term" value="F:nucleotide binding"/>
    <property type="evidence" value="ECO:0007669"/>
    <property type="project" value="InterPro"/>
</dbReference>
<sequence length="360" mass="40524">MKRIIYILLLCLTALTVKAGQDIPVRLGIIGLTHSHVGGVLNDKNKPYVIAGIVEPNKQLAERMSKRFGFSMDIVYPTMQELYDKQHPEAVACFNATYYHQDVVRFFAPKKVHIMVEKPLATSSEQAREMADLAARYQIHLLTNYETTWYGSHEEAAQLIRNGEIGDIRKAIFRDGHTGPVERNTHPEMIPWIKDPVLNGGGAVMDFGCYGANLMTWLMGNQKPVSVVSAFQTIKPDQYEEVEDQATVILTYPKAQCIIEASWNWPINMKTSEIYGKSGYIQIPDKETLLIRTGEKSPVRQLNPAARPAPYDNPYSYFCAVVKGKAQEDPQSTLENNLIVMEILDAARESAKTGKIIYLK</sequence>
<dbReference type="AlphaFoldDB" id="A0A3D8HG02"/>
<gene>
    <name evidence="4" type="ORF">DWU89_08695</name>
    <name evidence="3" type="ORF">H8784_08495</name>
</gene>
<reference evidence="4 5" key="1">
    <citation type="submission" date="2018-07" db="EMBL/GenBank/DDBJ databases">
        <title>Parabacteroides acidifaciens nov. sp., isolated from human feces.</title>
        <authorList>
            <person name="Wang Y.J."/>
        </authorList>
    </citation>
    <scope>NUCLEOTIDE SEQUENCE [LARGE SCALE GENOMIC DNA]</scope>
    <source>
        <strain evidence="4 5">426-9</strain>
    </source>
</reference>
<dbReference type="Pfam" id="PF22725">
    <property type="entry name" value="GFO_IDH_MocA_C3"/>
    <property type="match status" value="1"/>
</dbReference>
<evidence type="ECO:0000313" key="4">
    <source>
        <dbReference type="EMBL" id="RDU49592.1"/>
    </source>
</evidence>
<feature type="domain" description="GFO/IDH/MocA-like oxidoreductase" evidence="2">
    <location>
        <begin position="154"/>
        <end position="281"/>
    </location>
</feature>
<name>A0A3D8HG02_9BACT</name>
<dbReference type="Gene3D" id="3.40.50.720">
    <property type="entry name" value="NAD(P)-binding Rossmann-like Domain"/>
    <property type="match status" value="1"/>
</dbReference>
<dbReference type="InterPro" id="IPR055170">
    <property type="entry name" value="GFO_IDH_MocA-like_dom"/>
</dbReference>
<dbReference type="Pfam" id="PF01408">
    <property type="entry name" value="GFO_IDH_MocA"/>
    <property type="match status" value="1"/>
</dbReference>
<evidence type="ECO:0000313" key="3">
    <source>
        <dbReference type="EMBL" id="MBC8601759.1"/>
    </source>
</evidence>
<dbReference type="PANTHER" id="PTHR43377:SF1">
    <property type="entry name" value="BILIVERDIN REDUCTASE A"/>
    <property type="match status" value="1"/>
</dbReference>
<comment type="caution">
    <text evidence="4">The sequence shown here is derived from an EMBL/GenBank/DDBJ whole genome shotgun (WGS) entry which is preliminary data.</text>
</comment>